<dbReference type="EMBL" id="BSXT01000012">
    <property type="protein sequence ID" value="GMF14751.1"/>
    <property type="molecule type" value="Genomic_DNA"/>
</dbReference>
<sequence>MQFDELCLRLSGVGDVVAEDERLVILRGSLPQDYDGMVKIIEGHDNMALLEAKEMLRRDYETIQKRQKHKTVFYASAGDVQGRDGHADGRQGRHDRRKHGGGRQHGRNGVQSRGGQTNGRAVNGRSSLCKEYGHKRAQCPKSDEPDEQDEYAFAASAEMPTAWILDSDTSSHMAMERNDFSDFAALSGSLEVCVASGYRQPARKLLSIPALASKGMAVLFYGDGCSIQYQGKVVSHIRKHGAMYVWDVQVLKASQGIEIAAVATSQTDAFVWLARLDHISLHRMQDVARIVDGVPDLASQEALAGACEGCACGKMLICPFIHRSGSQVKTQQILEVRHSDVMRPMNPKSNGCARYVLTCIDDDSRYVSVYMLKSKTKVLKYLAHFRQLAQTQTGPTLKCLRTDNGGEYVTRASTNSVQSMALSIIRPPPTRRNRMASPSGRTVQLWREPGQCYI</sequence>
<keyword evidence="3" id="KW-0255">Endonuclease</keyword>
<evidence type="ECO:0000256" key="1">
    <source>
        <dbReference type="ARBA" id="ARBA00022722"/>
    </source>
</evidence>
<proteinExistence type="predicted"/>
<evidence type="ECO:0000256" key="10">
    <source>
        <dbReference type="SAM" id="MobiDB-lite"/>
    </source>
</evidence>
<dbReference type="InterPro" id="IPR001584">
    <property type="entry name" value="Integrase_cat-core"/>
</dbReference>
<dbReference type="PANTHER" id="PTHR42648:SF11">
    <property type="entry name" value="TRANSPOSON TY4-P GAG-POL POLYPROTEIN"/>
    <property type="match status" value="1"/>
</dbReference>
<keyword evidence="4" id="KW-0378">Hydrolase</keyword>
<evidence type="ECO:0000256" key="6">
    <source>
        <dbReference type="ARBA" id="ARBA00022908"/>
    </source>
</evidence>
<evidence type="ECO:0000256" key="5">
    <source>
        <dbReference type="ARBA" id="ARBA00022842"/>
    </source>
</evidence>
<protein>
    <submittedName>
        <fullName evidence="12">Unnamed protein product</fullName>
    </submittedName>
</protein>
<keyword evidence="2" id="KW-0479">Metal-binding</keyword>
<dbReference type="GO" id="GO:0016787">
    <property type="term" value="F:hydrolase activity"/>
    <property type="evidence" value="ECO:0007669"/>
    <property type="project" value="UniProtKB-KW"/>
</dbReference>
<dbReference type="GO" id="GO:0046872">
    <property type="term" value="F:metal ion binding"/>
    <property type="evidence" value="ECO:0007669"/>
    <property type="project" value="UniProtKB-KW"/>
</dbReference>
<evidence type="ECO:0000256" key="7">
    <source>
        <dbReference type="ARBA" id="ARBA00022918"/>
    </source>
</evidence>
<feature type="compositionally biased region" description="Polar residues" evidence="10">
    <location>
        <begin position="109"/>
        <end position="124"/>
    </location>
</feature>
<keyword evidence="8" id="KW-0548">Nucleotidyltransferase</keyword>
<evidence type="ECO:0000259" key="11">
    <source>
        <dbReference type="PROSITE" id="PS50994"/>
    </source>
</evidence>
<evidence type="ECO:0000313" key="12">
    <source>
        <dbReference type="EMBL" id="GMF14751.1"/>
    </source>
</evidence>
<keyword evidence="1" id="KW-0540">Nuclease</keyword>
<keyword evidence="7" id="KW-0695">RNA-directed DNA polymerase</keyword>
<comment type="caution">
    <text evidence="12">The sequence shown here is derived from an EMBL/GenBank/DDBJ whole genome shotgun (WGS) entry which is preliminary data.</text>
</comment>
<keyword evidence="9" id="KW-0233">DNA recombination</keyword>
<dbReference type="InterPro" id="IPR036397">
    <property type="entry name" value="RNaseH_sf"/>
</dbReference>
<dbReference type="GO" id="GO:0003964">
    <property type="term" value="F:RNA-directed DNA polymerase activity"/>
    <property type="evidence" value="ECO:0007669"/>
    <property type="project" value="UniProtKB-KW"/>
</dbReference>
<keyword evidence="5" id="KW-0460">Magnesium</keyword>
<name>A0A9W6WIU0_9STRA</name>
<evidence type="ECO:0000256" key="4">
    <source>
        <dbReference type="ARBA" id="ARBA00022801"/>
    </source>
</evidence>
<dbReference type="AlphaFoldDB" id="A0A9W6WIU0"/>
<reference evidence="12" key="1">
    <citation type="submission" date="2023-04" db="EMBL/GenBank/DDBJ databases">
        <title>Phytophthora fragariaefolia NBRC 109709.</title>
        <authorList>
            <person name="Ichikawa N."/>
            <person name="Sato H."/>
            <person name="Tonouchi N."/>
        </authorList>
    </citation>
    <scope>NUCLEOTIDE SEQUENCE</scope>
    <source>
        <strain evidence="12">NBRC 109709</strain>
    </source>
</reference>
<accession>A0A9W6WIU0</accession>
<evidence type="ECO:0000256" key="3">
    <source>
        <dbReference type="ARBA" id="ARBA00022759"/>
    </source>
</evidence>
<keyword evidence="8" id="KW-0239">DNA-directed DNA polymerase</keyword>
<dbReference type="GO" id="GO:0003676">
    <property type="term" value="F:nucleic acid binding"/>
    <property type="evidence" value="ECO:0007669"/>
    <property type="project" value="InterPro"/>
</dbReference>
<evidence type="ECO:0000256" key="2">
    <source>
        <dbReference type="ARBA" id="ARBA00022723"/>
    </source>
</evidence>
<gene>
    <name evidence="12" type="ORF">Pfra01_000016600</name>
</gene>
<organism evidence="12 13">
    <name type="scientific">Phytophthora fragariaefolia</name>
    <dbReference type="NCBI Taxonomy" id="1490495"/>
    <lineage>
        <taxon>Eukaryota</taxon>
        <taxon>Sar</taxon>
        <taxon>Stramenopiles</taxon>
        <taxon>Oomycota</taxon>
        <taxon>Peronosporomycetes</taxon>
        <taxon>Peronosporales</taxon>
        <taxon>Peronosporaceae</taxon>
        <taxon>Phytophthora</taxon>
    </lineage>
</organism>
<dbReference type="SUPFAM" id="SSF53098">
    <property type="entry name" value="Ribonuclease H-like"/>
    <property type="match status" value="1"/>
</dbReference>
<dbReference type="GO" id="GO:0006310">
    <property type="term" value="P:DNA recombination"/>
    <property type="evidence" value="ECO:0007669"/>
    <property type="project" value="UniProtKB-KW"/>
</dbReference>
<dbReference type="InterPro" id="IPR039537">
    <property type="entry name" value="Retrotran_Ty1/copia-like"/>
</dbReference>
<keyword evidence="8" id="KW-0808">Transferase</keyword>
<evidence type="ECO:0000256" key="9">
    <source>
        <dbReference type="ARBA" id="ARBA00023172"/>
    </source>
</evidence>
<dbReference type="OrthoDB" id="121676at2759"/>
<feature type="domain" description="Integrase catalytic" evidence="11">
    <location>
        <begin position="328"/>
        <end position="454"/>
    </location>
</feature>
<dbReference type="GO" id="GO:0015074">
    <property type="term" value="P:DNA integration"/>
    <property type="evidence" value="ECO:0007669"/>
    <property type="project" value="UniProtKB-KW"/>
</dbReference>
<feature type="compositionally biased region" description="Basic residues" evidence="10">
    <location>
        <begin position="93"/>
        <end position="106"/>
    </location>
</feature>
<dbReference type="PROSITE" id="PS50994">
    <property type="entry name" value="INTEGRASE"/>
    <property type="match status" value="1"/>
</dbReference>
<keyword evidence="6" id="KW-0229">DNA integration</keyword>
<dbReference type="GO" id="GO:0004519">
    <property type="term" value="F:endonuclease activity"/>
    <property type="evidence" value="ECO:0007669"/>
    <property type="project" value="UniProtKB-KW"/>
</dbReference>
<evidence type="ECO:0000313" key="13">
    <source>
        <dbReference type="Proteomes" id="UP001165121"/>
    </source>
</evidence>
<keyword evidence="13" id="KW-1185">Reference proteome</keyword>
<dbReference type="InterPro" id="IPR012337">
    <property type="entry name" value="RNaseH-like_sf"/>
</dbReference>
<evidence type="ECO:0000256" key="8">
    <source>
        <dbReference type="ARBA" id="ARBA00022932"/>
    </source>
</evidence>
<dbReference type="PANTHER" id="PTHR42648">
    <property type="entry name" value="TRANSPOSASE, PUTATIVE-RELATED"/>
    <property type="match status" value="1"/>
</dbReference>
<feature type="compositionally biased region" description="Basic and acidic residues" evidence="10">
    <location>
        <begin position="81"/>
        <end position="92"/>
    </location>
</feature>
<feature type="region of interest" description="Disordered" evidence="10">
    <location>
        <begin position="75"/>
        <end position="124"/>
    </location>
</feature>
<dbReference type="Proteomes" id="UP001165121">
    <property type="component" value="Unassembled WGS sequence"/>
</dbReference>
<dbReference type="GO" id="GO:0003887">
    <property type="term" value="F:DNA-directed DNA polymerase activity"/>
    <property type="evidence" value="ECO:0007669"/>
    <property type="project" value="UniProtKB-KW"/>
</dbReference>
<dbReference type="Gene3D" id="3.30.420.10">
    <property type="entry name" value="Ribonuclease H-like superfamily/Ribonuclease H"/>
    <property type="match status" value="1"/>
</dbReference>